<feature type="region of interest" description="Disordered" evidence="1">
    <location>
        <begin position="1"/>
        <end position="36"/>
    </location>
</feature>
<accession>A0A1U6HAU4</accession>
<dbReference type="RefSeq" id="WP_139383933.1">
    <property type="nucleotide sequence ID" value="NZ_FVZE01000002.1"/>
</dbReference>
<dbReference type="AlphaFoldDB" id="A0A1U6HAU4"/>
<proteinExistence type="predicted"/>
<dbReference type="Proteomes" id="UP000190989">
    <property type="component" value="Unassembled WGS sequence"/>
</dbReference>
<evidence type="ECO:0000313" key="3">
    <source>
        <dbReference type="Proteomes" id="UP000190989"/>
    </source>
</evidence>
<evidence type="ECO:0000256" key="1">
    <source>
        <dbReference type="SAM" id="MobiDB-lite"/>
    </source>
</evidence>
<dbReference type="EMBL" id="FVZE01000002">
    <property type="protein sequence ID" value="SLJ92894.1"/>
    <property type="molecule type" value="Genomic_DNA"/>
</dbReference>
<gene>
    <name evidence="2" type="ORF">SAMN06295987_10210</name>
</gene>
<reference evidence="3" key="1">
    <citation type="submission" date="2017-02" db="EMBL/GenBank/DDBJ databases">
        <authorList>
            <person name="Varghese N."/>
            <person name="Submissions S."/>
        </authorList>
    </citation>
    <scope>NUCLEOTIDE SEQUENCE [LARGE SCALE GENOMIC DNA]</scope>
    <source>
        <strain evidence="3">SM117</strain>
    </source>
</reference>
<sequence length="146" mass="15450">MDRTSKAHGSNGTNGRAPDGQRPRPGRPNFGKGTGNTLSLKWSALHDAAQAVATIAGAAPEVAVDEVRRFPVSMREAGGWRLQHAEQGIADLTSIMEPGLSALLAALARGANPQAAALALWNEFLEARNALLELLPPERQSARRPS</sequence>
<organism evidence="2 3">
    <name type="scientific">Novosphingobium mathurense</name>
    <dbReference type="NCBI Taxonomy" id="428990"/>
    <lineage>
        <taxon>Bacteria</taxon>
        <taxon>Pseudomonadati</taxon>
        <taxon>Pseudomonadota</taxon>
        <taxon>Alphaproteobacteria</taxon>
        <taxon>Sphingomonadales</taxon>
        <taxon>Sphingomonadaceae</taxon>
        <taxon>Novosphingobium</taxon>
    </lineage>
</organism>
<name>A0A1U6HAU4_9SPHN</name>
<protein>
    <submittedName>
        <fullName evidence="2">Uncharacterized protein</fullName>
    </submittedName>
</protein>
<keyword evidence="3" id="KW-1185">Reference proteome</keyword>
<evidence type="ECO:0000313" key="2">
    <source>
        <dbReference type="EMBL" id="SLJ92894.1"/>
    </source>
</evidence>